<dbReference type="SMART" id="SM00829">
    <property type="entry name" value="PKS_ER"/>
    <property type="match status" value="1"/>
</dbReference>
<organism evidence="3 4">
    <name type="scientific">Mycolicibacterium goodii</name>
    <name type="common">Mycobacterium goodii</name>
    <dbReference type="NCBI Taxonomy" id="134601"/>
    <lineage>
        <taxon>Bacteria</taxon>
        <taxon>Bacillati</taxon>
        <taxon>Actinomycetota</taxon>
        <taxon>Actinomycetes</taxon>
        <taxon>Mycobacteriales</taxon>
        <taxon>Mycobacteriaceae</taxon>
        <taxon>Mycolicibacterium</taxon>
    </lineage>
</organism>
<dbReference type="InterPro" id="IPR045010">
    <property type="entry name" value="MDR_fam"/>
</dbReference>
<dbReference type="PATRIC" id="fig|134601.6.peg.1284"/>
<dbReference type="EMBL" id="CP012150">
    <property type="protein sequence ID" value="AKS36127.1"/>
    <property type="molecule type" value="Genomic_DNA"/>
</dbReference>
<dbReference type="SUPFAM" id="SSF51735">
    <property type="entry name" value="NAD(P)-binding Rossmann-fold domains"/>
    <property type="match status" value="1"/>
</dbReference>
<dbReference type="GO" id="GO:0016628">
    <property type="term" value="F:oxidoreductase activity, acting on the CH-CH group of donors, NAD or NADP as acceptor"/>
    <property type="evidence" value="ECO:0007669"/>
    <property type="project" value="InterPro"/>
</dbReference>
<feature type="domain" description="Enoyl reductase (ER)" evidence="2">
    <location>
        <begin position="2"/>
        <end position="315"/>
    </location>
</feature>
<sequence length="321" mass="34212">MSEEMFRLGSRTLGPLGDGQVRVKPAAFSVDPIQRTLFTGAEAMLPQYIPGAPIVGDAVGVVVESRNVAFPTGTTVTGRLEWADTAVWAGQNQELTVVDPDIAEFSHALGVYGIVGLTAFYGITEVGQVREGETVLISAAAGAVGSIAGQIAKLRGATVIGLASTQAKRDTLTSRLGFDGALDYRAVDFADQLQAVMPSGPDVYFDNVGGPVSQVIMRQMRRPGRIVDCGQISTYDDTETAWKVDITPIHLNGLRFEGLSPALFMQDWPRARQQLKTWVEAGQIVPQETRLHGLASLPAALVALFKGENVGKMIVTVGDGE</sequence>
<dbReference type="Gene3D" id="3.90.180.10">
    <property type="entry name" value="Medium-chain alcohol dehydrogenases, catalytic domain"/>
    <property type="match status" value="1"/>
</dbReference>
<dbReference type="Pfam" id="PF00107">
    <property type="entry name" value="ADH_zinc_N"/>
    <property type="match status" value="1"/>
</dbReference>
<name>A0A0K0XFJ8_MYCGD</name>
<dbReference type="PANTHER" id="PTHR43205:SF7">
    <property type="entry name" value="PROSTAGLANDIN REDUCTASE 1"/>
    <property type="match status" value="1"/>
</dbReference>
<evidence type="ECO:0000313" key="3">
    <source>
        <dbReference type="EMBL" id="AKS36127.1"/>
    </source>
</evidence>
<dbReference type="InterPro" id="IPR041694">
    <property type="entry name" value="ADH_N_2"/>
</dbReference>
<dbReference type="InterPro" id="IPR011032">
    <property type="entry name" value="GroES-like_sf"/>
</dbReference>
<gene>
    <name evidence="3" type="ORF">AFA91_06185</name>
</gene>
<dbReference type="KEGG" id="mgo:AFA91_06185"/>
<protein>
    <recommendedName>
        <fullName evidence="2">Enoyl reductase (ER) domain-containing protein</fullName>
    </recommendedName>
</protein>
<dbReference type="STRING" id="134601.AFA91_06185"/>
<dbReference type="InterPro" id="IPR020843">
    <property type="entry name" value="ER"/>
</dbReference>
<evidence type="ECO:0000259" key="2">
    <source>
        <dbReference type="SMART" id="SM00829"/>
    </source>
</evidence>
<evidence type="ECO:0000256" key="1">
    <source>
        <dbReference type="ARBA" id="ARBA00023002"/>
    </source>
</evidence>
<accession>A0A0K0XFJ8</accession>
<dbReference type="AlphaFoldDB" id="A0A0K0XFJ8"/>
<dbReference type="InterPro" id="IPR036291">
    <property type="entry name" value="NAD(P)-bd_dom_sf"/>
</dbReference>
<evidence type="ECO:0000313" key="4">
    <source>
        <dbReference type="Proteomes" id="UP000062255"/>
    </source>
</evidence>
<dbReference type="FunFam" id="3.40.50.720:FF:000121">
    <property type="entry name" value="Prostaglandin reductase 2"/>
    <property type="match status" value="1"/>
</dbReference>
<dbReference type="PANTHER" id="PTHR43205">
    <property type="entry name" value="PROSTAGLANDIN REDUCTASE"/>
    <property type="match status" value="1"/>
</dbReference>
<keyword evidence="1" id="KW-0560">Oxidoreductase</keyword>
<dbReference type="Pfam" id="PF16884">
    <property type="entry name" value="ADH_N_2"/>
    <property type="match status" value="1"/>
</dbReference>
<reference evidence="3 4" key="1">
    <citation type="submission" date="2015-07" db="EMBL/GenBank/DDBJ databases">
        <title>Complete genome sequence of Mycobacterium goodii X7B, a facultative thermophilic biodesulfurizing bacterium.</title>
        <authorList>
            <person name="Yu B."/>
            <person name="Li F."/>
            <person name="Xu P."/>
        </authorList>
    </citation>
    <scope>NUCLEOTIDE SEQUENCE [LARGE SCALE GENOMIC DNA]</scope>
    <source>
        <strain evidence="3 4">X7B</strain>
    </source>
</reference>
<dbReference type="Gene3D" id="3.40.50.720">
    <property type="entry name" value="NAD(P)-binding Rossmann-like Domain"/>
    <property type="match status" value="1"/>
</dbReference>
<dbReference type="SUPFAM" id="SSF50129">
    <property type="entry name" value="GroES-like"/>
    <property type="match status" value="1"/>
</dbReference>
<proteinExistence type="predicted"/>
<dbReference type="InterPro" id="IPR013149">
    <property type="entry name" value="ADH-like_C"/>
</dbReference>
<dbReference type="Proteomes" id="UP000062255">
    <property type="component" value="Chromosome"/>
</dbReference>
<dbReference type="CDD" id="cd05288">
    <property type="entry name" value="PGDH"/>
    <property type="match status" value="1"/>
</dbReference>